<dbReference type="AlphaFoldDB" id="A0AA85IJF4"/>
<organism evidence="2 3">
    <name type="scientific">Trichobilharzia regenti</name>
    <name type="common">Nasal bird schistosome</name>
    <dbReference type="NCBI Taxonomy" id="157069"/>
    <lineage>
        <taxon>Eukaryota</taxon>
        <taxon>Metazoa</taxon>
        <taxon>Spiralia</taxon>
        <taxon>Lophotrochozoa</taxon>
        <taxon>Platyhelminthes</taxon>
        <taxon>Trematoda</taxon>
        <taxon>Digenea</taxon>
        <taxon>Strigeidida</taxon>
        <taxon>Schistosomatoidea</taxon>
        <taxon>Schistosomatidae</taxon>
        <taxon>Trichobilharzia</taxon>
    </lineage>
</organism>
<protein>
    <recommendedName>
        <fullName evidence="1">ZSWIM1/3 RNaseH-like domain-containing protein</fullName>
    </recommendedName>
</protein>
<reference evidence="2" key="1">
    <citation type="submission" date="2022-06" db="EMBL/GenBank/DDBJ databases">
        <authorList>
            <person name="Berger JAMES D."/>
            <person name="Berger JAMES D."/>
        </authorList>
    </citation>
    <scope>NUCLEOTIDE SEQUENCE [LARGE SCALE GENOMIC DNA]</scope>
</reference>
<keyword evidence="2" id="KW-1185">Reference proteome</keyword>
<dbReference type="InterPro" id="IPR052579">
    <property type="entry name" value="Zinc_finger_SWIM"/>
</dbReference>
<proteinExistence type="predicted"/>
<name>A0AA85IJF4_TRIRE</name>
<evidence type="ECO:0000313" key="3">
    <source>
        <dbReference type="WBParaSite" id="TREG1_100340.6"/>
    </source>
</evidence>
<dbReference type="Pfam" id="PF21056">
    <property type="entry name" value="ZSWIM1-3_RNaseH-like"/>
    <property type="match status" value="1"/>
</dbReference>
<dbReference type="PANTHER" id="PTHR31569">
    <property type="entry name" value="SWIM-TYPE DOMAIN-CONTAINING PROTEIN"/>
    <property type="match status" value="1"/>
</dbReference>
<dbReference type="Proteomes" id="UP000050795">
    <property type="component" value="Unassembled WGS sequence"/>
</dbReference>
<evidence type="ECO:0000259" key="1">
    <source>
        <dbReference type="Pfam" id="PF21056"/>
    </source>
</evidence>
<dbReference type="PANTHER" id="PTHR31569:SF4">
    <property type="entry name" value="SWIM-TYPE DOMAIN-CONTAINING PROTEIN"/>
    <property type="match status" value="1"/>
</dbReference>
<evidence type="ECO:0000313" key="2">
    <source>
        <dbReference type="Proteomes" id="UP000050795"/>
    </source>
</evidence>
<sequence length="327" mass="39021">MVHNHPCSRVYMQNDPWYRRLTVEEKENVEPLLQQSHSSDEIIMHVKEKYHKDITRIDVKNMKAAVNKGISSRRDIFEFLKSRGKLMEYYSDEPIRNSLTRICFATYEQMELYKQFPEVVGIDSTYNTNKGKVISRLDATVSQYLQRRWMHRRELWAACFRDNVLTFGNDTNNRVESSHKQMKRYLQRSDSLHKSMLKVYKWYQQSFARIQQEATIAQSRCFTYPCSQRLIPIIRLLTPYAARKVIREYERRRWAVVEVESFDYVFFQDNGNRVEVDLSACTCTCVTFQTFGTPADTCFWSISESHILQVYLRFYDSVFNVCRPKLN</sequence>
<reference evidence="3" key="2">
    <citation type="submission" date="2023-11" db="UniProtKB">
        <authorList>
            <consortium name="WormBaseParasite"/>
        </authorList>
    </citation>
    <scope>IDENTIFICATION</scope>
</reference>
<dbReference type="InterPro" id="IPR048324">
    <property type="entry name" value="ZSWIM1-3_RNaseH-like"/>
</dbReference>
<feature type="domain" description="ZSWIM1/3 RNaseH-like" evidence="1">
    <location>
        <begin position="78"/>
        <end position="132"/>
    </location>
</feature>
<dbReference type="WBParaSite" id="TREG1_100340.6">
    <property type="protein sequence ID" value="TREG1_100340.6"/>
    <property type="gene ID" value="TREG1_100340"/>
</dbReference>
<accession>A0AA85IJF4</accession>